<reference evidence="2 3" key="1">
    <citation type="journal article" date="2016" name="Nat. Commun.">
        <title>Extremotolerant tardigrade genome and improved radiotolerance of human cultured cells by tardigrade-unique protein.</title>
        <authorList>
            <person name="Hashimoto T."/>
            <person name="Horikawa D.D."/>
            <person name="Saito Y."/>
            <person name="Kuwahara H."/>
            <person name="Kozuka-Hata H."/>
            <person name="Shin-I T."/>
            <person name="Minakuchi Y."/>
            <person name="Ohishi K."/>
            <person name="Motoyama A."/>
            <person name="Aizu T."/>
            <person name="Enomoto A."/>
            <person name="Kondo K."/>
            <person name="Tanaka S."/>
            <person name="Hara Y."/>
            <person name="Koshikawa S."/>
            <person name="Sagara H."/>
            <person name="Miura T."/>
            <person name="Yokobori S."/>
            <person name="Miyagawa K."/>
            <person name="Suzuki Y."/>
            <person name="Kubo T."/>
            <person name="Oyama M."/>
            <person name="Kohara Y."/>
            <person name="Fujiyama A."/>
            <person name="Arakawa K."/>
            <person name="Katayama T."/>
            <person name="Toyoda A."/>
            <person name="Kunieda T."/>
        </authorList>
    </citation>
    <scope>NUCLEOTIDE SEQUENCE [LARGE SCALE GENOMIC DNA]</scope>
    <source>
        <strain evidence="2 3">YOKOZUNA-1</strain>
    </source>
</reference>
<dbReference type="InterPro" id="IPR049079">
    <property type="entry name" value="Mov-10_helical"/>
</dbReference>
<evidence type="ECO:0000313" key="2">
    <source>
        <dbReference type="EMBL" id="GAV05873.1"/>
    </source>
</evidence>
<evidence type="ECO:0000259" key="1">
    <source>
        <dbReference type="Pfam" id="PF21635"/>
    </source>
</evidence>
<accession>A0A1D1VZQ6</accession>
<organism evidence="2 3">
    <name type="scientific">Ramazzottius varieornatus</name>
    <name type="common">Water bear</name>
    <name type="synonym">Tardigrade</name>
    <dbReference type="NCBI Taxonomy" id="947166"/>
    <lineage>
        <taxon>Eukaryota</taxon>
        <taxon>Metazoa</taxon>
        <taxon>Ecdysozoa</taxon>
        <taxon>Tardigrada</taxon>
        <taxon>Eutardigrada</taxon>
        <taxon>Parachela</taxon>
        <taxon>Hypsibioidea</taxon>
        <taxon>Ramazzottiidae</taxon>
        <taxon>Ramazzottius</taxon>
    </lineage>
</organism>
<dbReference type="Proteomes" id="UP000186922">
    <property type="component" value="Unassembled WGS sequence"/>
</dbReference>
<feature type="domain" description="Helicase MOV-10 helical" evidence="1">
    <location>
        <begin position="283"/>
        <end position="316"/>
    </location>
</feature>
<keyword evidence="3" id="KW-1185">Reference proteome</keyword>
<proteinExistence type="predicted"/>
<gene>
    <name evidence="2" type="primary">RvY_15937</name>
    <name evidence="2" type="synonym">RvY_15937.1</name>
    <name evidence="2" type="ORF">RvY_15937-1</name>
</gene>
<dbReference type="Pfam" id="PF21635">
    <property type="entry name" value="Mov-10_helical"/>
    <property type="match status" value="1"/>
</dbReference>
<sequence>MGCNLSFLVALGHKRPKHCVPYVLSVVESSQPEGCSWRVYDLRQDARRRNRLAQQLPIYTGGLVSCEASECNFCSLEPERVMYTTIKLRNFDGLTARCLQTIKVVGCFADRRGCIRISQLHLETTDGKAVPASLRFFPSAEYVNGRHIGAIITPGSTICIIVMFNAAIVGQWNFLVQLHVDTNVDLQCDFTANVLDKDGKDCFNVVASPDMNYIQARRQMLADDKYRTKEMTDLRLLPVNDRTIFFILCSFSPSMRSFCRMDQIGYDFRIPAGLMDFLNTDPPRKELYERLPVLKEPLTMEYYKERMHLLLHLEEFSRIFSQRTLDRILTGVIVPLNFNKIRLMLDVGAEANTPFCWESDRITLNRVSYDRT</sequence>
<evidence type="ECO:0000313" key="3">
    <source>
        <dbReference type="Proteomes" id="UP000186922"/>
    </source>
</evidence>
<name>A0A1D1VZQ6_RAMVA</name>
<comment type="caution">
    <text evidence="2">The sequence shown here is derived from an EMBL/GenBank/DDBJ whole genome shotgun (WGS) entry which is preliminary data.</text>
</comment>
<dbReference type="AlphaFoldDB" id="A0A1D1VZQ6"/>
<protein>
    <recommendedName>
        <fullName evidence="1">Helicase MOV-10 helical domain-containing protein</fullName>
    </recommendedName>
</protein>
<dbReference type="EMBL" id="BDGG01000012">
    <property type="protein sequence ID" value="GAV05873.1"/>
    <property type="molecule type" value="Genomic_DNA"/>
</dbReference>